<dbReference type="EMBL" id="CAJNYV010000043">
    <property type="protein sequence ID" value="CAF3331661.1"/>
    <property type="molecule type" value="Genomic_DNA"/>
</dbReference>
<organism evidence="3 12">
    <name type="scientific">Rotaria socialis</name>
    <dbReference type="NCBI Taxonomy" id="392032"/>
    <lineage>
        <taxon>Eukaryota</taxon>
        <taxon>Metazoa</taxon>
        <taxon>Spiralia</taxon>
        <taxon>Gnathifera</taxon>
        <taxon>Rotifera</taxon>
        <taxon>Eurotatoria</taxon>
        <taxon>Bdelloidea</taxon>
        <taxon>Philodinida</taxon>
        <taxon>Philodinidae</taxon>
        <taxon>Rotaria</taxon>
    </lineage>
</organism>
<evidence type="ECO:0000313" key="2">
    <source>
        <dbReference type="EMBL" id="CAF3274988.1"/>
    </source>
</evidence>
<sequence length="109" mass="12804">MSGYFLSTFGFIAFLLLATFVSCSPVFIQDDDISTEHDDQYLRKTDSNEEAMKIMVPTILSFLRDERSTILYPRVHRNAWYRVSTYQHRQPSISEEKNDGNSVMRWGRK</sequence>
<dbReference type="EMBL" id="CAJNYU010002675">
    <property type="protein sequence ID" value="CAF3575723.1"/>
    <property type="molecule type" value="Genomic_DNA"/>
</dbReference>
<dbReference type="EMBL" id="CAJOBS010001613">
    <property type="protein sequence ID" value="CAF4746484.1"/>
    <property type="molecule type" value="Genomic_DNA"/>
</dbReference>
<evidence type="ECO:0000313" key="7">
    <source>
        <dbReference type="EMBL" id="CAF4235699.1"/>
    </source>
</evidence>
<protein>
    <submittedName>
        <fullName evidence="3">Uncharacterized protein</fullName>
    </submittedName>
</protein>
<gene>
    <name evidence="6" type="ORF">FME351_LOCUS20687</name>
    <name evidence="5" type="ORF">GRG538_LOCUS6179</name>
    <name evidence="8" type="ORF">HFQ381_LOCUS19384</name>
    <name evidence="4" type="ORF">KIK155_LOCUS1704</name>
    <name evidence="2" type="ORF">LUA448_LOCUS6182</name>
    <name evidence="10" type="ORF">QYT958_LOCUS14908</name>
    <name evidence="3" type="ORF">TIS948_LOCUS20231</name>
    <name evidence="11" type="ORF">TOA249_LOCUS20064</name>
    <name evidence="9" type="ORF">TSG867_LOCUS17753</name>
    <name evidence="7" type="ORF">UJA718_LOCUS8618</name>
</gene>
<dbReference type="Proteomes" id="UP000663833">
    <property type="component" value="Unassembled WGS sequence"/>
</dbReference>
<evidence type="ECO:0000313" key="11">
    <source>
        <dbReference type="EMBL" id="CAF4746484.1"/>
    </source>
</evidence>
<accession>A0A817TEH1</accession>
<dbReference type="Proteomes" id="UP000663838">
    <property type="component" value="Unassembled WGS sequence"/>
</dbReference>
<evidence type="ECO:0000313" key="9">
    <source>
        <dbReference type="EMBL" id="CAF4460263.1"/>
    </source>
</evidence>
<comment type="caution">
    <text evidence="3">The sequence shown here is derived from an EMBL/GenBank/DDBJ whole genome shotgun (WGS) entry which is preliminary data.</text>
</comment>
<keyword evidence="13" id="KW-1185">Reference proteome</keyword>
<dbReference type="OrthoDB" id="10014743at2759"/>
<dbReference type="Proteomes" id="UP000663851">
    <property type="component" value="Unassembled WGS sequence"/>
</dbReference>
<evidence type="ECO:0000313" key="6">
    <source>
        <dbReference type="EMBL" id="CAF3575723.1"/>
    </source>
</evidence>
<dbReference type="Proteomes" id="UP000663848">
    <property type="component" value="Unassembled WGS sequence"/>
</dbReference>
<evidence type="ECO:0000313" key="12">
    <source>
        <dbReference type="Proteomes" id="UP000663825"/>
    </source>
</evidence>
<dbReference type="Proteomes" id="UP000663825">
    <property type="component" value="Unassembled WGS sequence"/>
</dbReference>
<dbReference type="EMBL" id="CAJOBO010001569">
    <property type="protein sequence ID" value="CAF4390710.1"/>
    <property type="molecule type" value="Genomic_DNA"/>
</dbReference>
<feature type="chain" id="PRO_5036414004" evidence="1">
    <location>
        <begin position="24"/>
        <end position="109"/>
    </location>
</feature>
<evidence type="ECO:0000313" key="3">
    <source>
        <dbReference type="EMBL" id="CAF3321642.1"/>
    </source>
</evidence>
<evidence type="ECO:0000313" key="5">
    <source>
        <dbReference type="EMBL" id="CAF3358259.1"/>
    </source>
</evidence>
<evidence type="ECO:0000313" key="4">
    <source>
        <dbReference type="EMBL" id="CAF3331661.1"/>
    </source>
</evidence>
<evidence type="ECO:0000256" key="1">
    <source>
        <dbReference type="SAM" id="SignalP"/>
    </source>
</evidence>
<dbReference type="Proteomes" id="UP000663865">
    <property type="component" value="Unassembled WGS sequence"/>
</dbReference>
<name>A0A817TEH1_9BILA</name>
<dbReference type="EMBL" id="CAJOBP010000923">
    <property type="protein sequence ID" value="CAF4235699.1"/>
    <property type="molecule type" value="Genomic_DNA"/>
</dbReference>
<dbReference type="EMBL" id="CAJNYD010000557">
    <property type="protein sequence ID" value="CAF3274988.1"/>
    <property type="molecule type" value="Genomic_DNA"/>
</dbReference>
<keyword evidence="1" id="KW-0732">Signal</keyword>
<dbReference type="EMBL" id="CAJNXB010003521">
    <property type="protein sequence ID" value="CAF3321642.1"/>
    <property type="molecule type" value="Genomic_DNA"/>
</dbReference>
<dbReference type="Proteomes" id="UP000663873">
    <property type="component" value="Unassembled WGS sequence"/>
</dbReference>
<dbReference type="EMBL" id="CAJOBQ010001145">
    <property type="protein sequence ID" value="CAF4460263.1"/>
    <property type="molecule type" value="Genomic_DNA"/>
</dbReference>
<feature type="signal peptide" evidence="1">
    <location>
        <begin position="1"/>
        <end position="23"/>
    </location>
</feature>
<reference evidence="3" key="1">
    <citation type="submission" date="2021-02" db="EMBL/GenBank/DDBJ databases">
        <authorList>
            <person name="Nowell W R."/>
        </authorList>
    </citation>
    <scope>NUCLEOTIDE SEQUENCE</scope>
</reference>
<evidence type="ECO:0000313" key="8">
    <source>
        <dbReference type="EMBL" id="CAF4390710.1"/>
    </source>
</evidence>
<dbReference type="AlphaFoldDB" id="A0A817TEH1"/>
<dbReference type="EMBL" id="CAJNYT010000608">
    <property type="protein sequence ID" value="CAF3358259.1"/>
    <property type="molecule type" value="Genomic_DNA"/>
</dbReference>
<dbReference type="EMBL" id="CAJOBR010002026">
    <property type="protein sequence ID" value="CAF4652206.1"/>
    <property type="molecule type" value="Genomic_DNA"/>
</dbReference>
<dbReference type="Proteomes" id="UP000663869">
    <property type="component" value="Unassembled WGS sequence"/>
</dbReference>
<proteinExistence type="predicted"/>
<dbReference type="Proteomes" id="UP000663862">
    <property type="component" value="Unassembled WGS sequence"/>
</dbReference>
<evidence type="ECO:0000313" key="13">
    <source>
        <dbReference type="Proteomes" id="UP000663873"/>
    </source>
</evidence>
<evidence type="ECO:0000313" key="10">
    <source>
        <dbReference type="EMBL" id="CAF4652206.1"/>
    </source>
</evidence>
<dbReference type="Proteomes" id="UP000663872">
    <property type="component" value="Unassembled WGS sequence"/>
</dbReference>